<dbReference type="OrthoDB" id="9813151at2"/>
<dbReference type="NCBIfam" id="NF046044">
    <property type="entry name" value="PnpS"/>
    <property type="match status" value="1"/>
</dbReference>
<protein>
    <recommendedName>
        <fullName evidence="4">Phosphate regulon sensor protein PhoR</fullName>
        <ecNumber evidence="3">2.7.13.3</ecNumber>
    </recommendedName>
</protein>
<keyword evidence="11" id="KW-0547">Nucleotide-binding</keyword>
<dbReference type="GO" id="GO:0006355">
    <property type="term" value="P:regulation of DNA-templated transcription"/>
    <property type="evidence" value="ECO:0007669"/>
    <property type="project" value="InterPro"/>
</dbReference>
<proteinExistence type="predicted"/>
<keyword evidence="14 18" id="KW-1133">Transmembrane helix</keyword>
<dbReference type="GO" id="GO:0005886">
    <property type="term" value="C:plasma membrane"/>
    <property type="evidence" value="ECO:0007669"/>
    <property type="project" value="UniProtKB-SubCell"/>
</dbReference>
<feature type="domain" description="Histidine kinase" evidence="19">
    <location>
        <begin position="259"/>
        <end position="476"/>
    </location>
</feature>
<evidence type="ECO:0000259" key="19">
    <source>
        <dbReference type="PROSITE" id="PS50109"/>
    </source>
</evidence>
<dbReference type="SUPFAM" id="SSF55785">
    <property type="entry name" value="PYP-like sensor domain (PAS domain)"/>
    <property type="match status" value="1"/>
</dbReference>
<dbReference type="Pfam" id="PF00672">
    <property type="entry name" value="HAMP"/>
    <property type="match status" value="1"/>
</dbReference>
<comment type="function">
    <text evidence="17">Member of the two-component regulatory system PhoR/PhoB involved in the phosphate regulon genes expression. PhoR may function as a membrane-associated protein kinase that phosphorylates PhoB in response to environmental signals.</text>
</comment>
<dbReference type="SMART" id="SM00388">
    <property type="entry name" value="HisKA"/>
    <property type="match status" value="1"/>
</dbReference>
<gene>
    <name evidence="22" type="ORF">SAMN02745885_00490</name>
</gene>
<dbReference type="InterPro" id="IPR036097">
    <property type="entry name" value="HisK_dim/P_sf"/>
</dbReference>
<evidence type="ECO:0000256" key="4">
    <source>
        <dbReference type="ARBA" id="ARBA00019665"/>
    </source>
</evidence>
<keyword evidence="23" id="KW-1185">Reference proteome</keyword>
<keyword evidence="15" id="KW-0902">Two-component regulatory system</keyword>
<evidence type="ECO:0000256" key="3">
    <source>
        <dbReference type="ARBA" id="ARBA00012438"/>
    </source>
</evidence>
<dbReference type="PANTHER" id="PTHR45453">
    <property type="entry name" value="PHOSPHATE REGULON SENSOR PROTEIN PHOR"/>
    <property type="match status" value="1"/>
</dbReference>
<dbReference type="GO" id="GO:0006817">
    <property type="term" value="P:phosphate ion transport"/>
    <property type="evidence" value="ECO:0007669"/>
    <property type="project" value="UniProtKB-KW"/>
</dbReference>
<evidence type="ECO:0000256" key="6">
    <source>
        <dbReference type="ARBA" id="ARBA00022475"/>
    </source>
</evidence>
<evidence type="ECO:0000256" key="8">
    <source>
        <dbReference type="ARBA" id="ARBA00022592"/>
    </source>
</evidence>
<dbReference type="Gene3D" id="1.10.287.130">
    <property type="match status" value="1"/>
</dbReference>
<dbReference type="Gene3D" id="3.30.450.20">
    <property type="entry name" value="PAS domain"/>
    <property type="match status" value="1"/>
</dbReference>
<dbReference type="Pfam" id="PF00512">
    <property type="entry name" value="HisKA"/>
    <property type="match status" value="1"/>
</dbReference>
<keyword evidence="13" id="KW-0067">ATP-binding</keyword>
<dbReference type="PRINTS" id="PR00344">
    <property type="entry name" value="BCTRLSENSOR"/>
</dbReference>
<evidence type="ECO:0000313" key="22">
    <source>
        <dbReference type="EMBL" id="SJZ63554.1"/>
    </source>
</evidence>
<dbReference type="SUPFAM" id="SSF158472">
    <property type="entry name" value="HAMP domain-like"/>
    <property type="match status" value="1"/>
</dbReference>
<dbReference type="CDD" id="cd00130">
    <property type="entry name" value="PAS"/>
    <property type="match status" value="1"/>
</dbReference>
<dbReference type="CDD" id="cd00082">
    <property type="entry name" value="HisKA"/>
    <property type="match status" value="1"/>
</dbReference>
<dbReference type="FunFam" id="1.10.287.130:FF:000001">
    <property type="entry name" value="Two-component sensor histidine kinase"/>
    <property type="match status" value="1"/>
</dbReference>
<sequence>MKRKFHWKIIILSLVVLTGAFILVDQVLVSRWEARLARQAHWQEKADLQAEVTYLRRLLFEALVGTLVLAAGGSYLLAVRFTKPVQELAEGAMALAKGDLNYRLPVRGDDELAYLAVAFNRMSERLQQQIELAEWEKQRLQTILASMAEGLIAVDRLGRIMLINRAACKMFGVEAKDVSGRTVLSLVRHPEVEELIRKTVRLKEVQKSEIRLAGEKEIFLRLTAAPLGQDAHHQGAVVLMQDITELRKLEQLRTEFVANVSHELRTPLTSIRGFVETLLDGAMEDRVLTERFLTIIQSEAERLQRLIDDLLSLSRIEAPRAEVVRQPVDVAEKVQKVVEILQPLAENKGLGLLQEIQQPLPPAAMSGDLLEQVLLNLIDNAIKYTPAGSVSVRVWAEANQIRVEVADTGIGIPPESLPRLFERFYRVDKARSRDLGGTGLGLSIVKHILERYGQTIEVKSELGKGSVFSFTLPVYS</sequence>
<dbReference type="Pfam" id="PF02518">
    <property type="entry name" value="HATPase_c"/>
    <property type="match status" value="1"/>
</dbReference>
<dbReference type="Pfam" id="PF00989">
    <property type="entry name" value="PAS"/>
    <property type="match status" value="1"/>
</dbReference>
<organism evidence="22 23">
    <name type="scientific">Carboxydocella sporoproducens DSM 16521</name>
    <dbReference type="NCBI Taxonomy" id="1121270"/>
    <lineage>
        <taxon>Bacteria</taxon>
        <taxon>Bacillati</taxon>
        <taxon>Bacillota</taxon>
        <taxon>Clostridia</taxon>
        <taxon>Eubacteriales</taxon>
        <taxon>Clostridiales Family XVI. Incertae Sedis</taxon>
        <taxon>Carboxydocella</taxon>
    </lineage>
</organism>
<keyword evidence="9" id="KW-0808">Transferase</keyword>
<dbReference type="PROSITE" id="PS50109">
    <property type="entry name" value="HIS_KIN"/>
    <property type="match status" value="1"/>
</dbReference>
<dbReference type="EMBL" id="FUXM01000003">
    <property type="protein sequence ID" value="SJZ63554.1"/>
    <property type="molecule type" value="Genomic_DNA"/>
</dbReference>
<dbReference type="InterPro" id="IPR050351">
    <property type="entry name" value="BphY/WalK/GraS-like"/>
</dbReference>
<keyword evidence="12 22" id="KW-0418">Kinase</keyword>
<dbReference type="InterPro" id="IPR003594">
    <property type="entry name" value="HATPase_dom"/>
</dbReference>
<dbReference type="InterPro" id="IPR014310">
    <property type="entry name" value="Sig_transdc_His_kinase_PhoR"/>
</dbReference>
<feature type="domain" description="PAS" evidence="20">
    <location>
        <begin position="136"/>
        <end position="209"/>
    </location>
</feature>
<dbReference type="SMART" id="SM00387">
    <property type="entry name" value="HATPase_c"/>
    <property type="match status" value="1"/>
</dbReference>
<dbReference type="InterPro" id="IPR036890">
    <property type="entry name" value="HATPase_C_sf"/>
</dbReference>
<feature type="transmembrane region" description="Helical" evidence="18">
    <location>
        <begin position="6"/>
        <end position="29"/>
    </location>
</feature>
<dbReference type="Proteomes" id="UP000189933">
    <property type="component" value="Unassembled WGS sequence"/>
</dbReference>
<dbReference type="NCBIfam" id="TIGR00229">
    <property type="entry name" value="sensory_box"/>
    <property type="match status" value="1"/>
</dbReference>
<evidence type="ECO:0000256" key="15">
    <source>
        <dbReference type="ARBA" id="ARBA00023012"/>
    </source>
</evidence>
<evidence type="ECO:0000256" key="14">
    <source>
        <dbReference type="ARBA" id="ARBA00022989"/>
    </source>
</evidence>
<dbReference type="SUPFAM" id="SSF47384">
    <property type="entry name" value="Homodimeric domain of signal transducing histidine kinase"/>
    <property type="match status" value="1"/>
</dbReference>
<dbReference type="SMART" id="SM00304">
    <property type="entry name" value="HAMP"/>
    <property type="match status" value="1"/>
</dbReference>
<dbReference type="CDD" id="cd06225">
    <property type="entry name" value="HAMP"/>
    <property type="match status" value="1"/>
</dbReference>
<dbReference type="GO" id="GO:0016036">
    <property type="term" value="P:cellular response to phosphate starvation"/>
    <property type="evidence" value="ECO:0007669"/>
    <property type="project" value="TreeGrafter"/>
</dbReference>
<evidence type="ECO:0000259" key="20">
    <source>
        <dbReference type="PROSITE" id="PS50112"/>
    </source>
</evidence>
<dbReference type="AlphaFoldDB" id="A0A1T4MA01"/>
<dbReference type="InterPro" id="IPR003661">
    <property type="entry name" value="HisK_dim/P_dom"/>
</dbReference>
<evidence type="ECO:0000256" key="17">
    <source>
        <dbReference type="ARBA" id="ARBA00025207"/>
    </source>
</evidence>
<name>A0A1T4MA01_9FIRM</name>
<dbReference type="InterPro" id="IPR004358">
    <property type="entry name" value="Sig_transdc_His_kin-like_C"/>
</dbReference>
<accession>A0A1T4MA01</accession>
<comment type="subcellular location">
    <subcellularLocation>
        <location evidence="2">Cell membrane</location>
    </subcellularLocation>
</comment>
<evidence type="ECO:0000256" key="7">
    <source>
        <dbReference type="ARBA" id="ARBA00022553"/>
    </source>
</evidence>
<evidence type="ECO:0000256" key="2">
    <source>
        <dbReference type="ARBA" id="ARBA00004236"/>
    </source>
</evidence>
<evidence type="ECO:0000259" key="21">
    <source>
        <dbReference type="PROSITE" id="PS50885"/>
    </source>
</evidence>
<comment type="catalytic activity">
    <reaction evidence="1">
        <text>ATP + protein L-histidine = ADP + protein N-phospho-L-histidine.</text>
        <dbReference type="EC" id="2.7.13.3"/>
    </reaction>
</comment>
<dbReference type="PANTHER" id="PTHR45453:SF1">
    <property type="entry name" value="PHOSPHATE REGULON SENSOR PROTEIN PHOR"/>
    <property type="match status" value="1"/>
</dbReference>
<dbReference type="EC" id="2.7.13.3" evidence="3"/>
<keyword evidence="16 18" id="KW-0472">Membrane</keyword>
<keyword evidence="6" id="KW-1003">Cell membrane</keyword>
<dbReference type="FunFam" id="3.30.565.10:FF:000006">
    <property type="entry name" value="Sensor histidine kinase WalK"/>
    <property type="match status" value="1"/>
</dbReference>
<evidence type="ECO:0000256" key="10">
    <source>
        <dbReference type="ARBA" id="ARBA00022692"/>
    </source>
</evidence>
<dbReference type="InterPro" id="IPR005467">
    <property type="entry name" value="His_kinase_dom"/>
</dbReference>
<evidence type="ECO:0000256" key="13">
    <source>
        <dbReference type="ARBA" id="ARBA00022840"/>
    </source>
</evidence>
<evidence type="ECO:0000256" key="9">
    <source>
        <dbReference type="ARBA" id="ARBA00022679"/>
    </source>
</evidence>
<keyword evidence="5" id="KW-0813">Transport</keyword>
<evidence type="ECO:0000256" key="5">
    <source>
        <dbReference type="ARBA" id="ARBA00022448"/>
    </source>
</evidence>
<feature type="domain" description="HAMP" evidence="21">
    <location>
        <begin position="79"/>
        <end position="131"/>
    </location>
</feature>
<evidence type="ECO:0000256" key="1">
    <source>
        <dbReference type="ARBA" id="ARBA00000085"/>
    </source>
</evidence>
<keyword evidence="7" id="KW-0597">Phosphoprotein</keyword>
<dbReference type="InterPro" id="IPR000014">
    <property type="entry name" value="PAS"/>
</dbReference>
<dbReference type="InterPro" id="IPR035965">
    <property type="entry name" value="PAS-like_dom_sf"/>
</dbReference>
<evidence type="ECO:0000256" key="12">
    <source>
        <dbReference type="ARBA" id="ARBA00022777"/>
    </source>
</evidence>
<evidence type="ECO:0000256" key="11">
    <source>
        <dbReference type="ARBA" id="ARBA00022741"/>
    </source>
</evidence>
<keyword evidence="10 18" id="KW-0812">Transmembrane</keyword>
<dbReference type="InterPro" id="IPR003660">
    <property type="entry name" value="HAMP_dom"/>
</dbReference>
<dbReference type="CDD" id="cd16922">
    <property type="entry name" value="HATPase_EvgS-ArcB-TorS-like"/>
    <property type="match status" value="1"/>
</dbReference>
<dbReference type="GO" id="GO:0005524">
    <property type="term" value="F:ATP binding"/>
    <property type="evidence" value="ECO:0007669"/>
    <property type="project" value="UniProtKB-KW"/>
</dbReference>
<dbReference type="GO" id="GO:0000155">
    <property type="term" value="F:phosphorelay sensor kinase activity"/>
    <property type="evidence" value="ECO:0007669"/>
    <property type="project" value="InterPro"/>
</dbReference>
<evidence type="ECO:0000256" key="16">
    <source>
        <dbReference type="ARBA" id="ARBA00023136"/>
    </source>
</evidence>
<dbReference type="PROSITE" id="PS50885">
    <property type="entry name" value="HAMP"/>
    <property type="match status" value="1"/>
</dbReference>
<dbReference type="NCBIfam" id="TIGR02966">
    <property type="entry name" value="phoR_proteo"/>
    <property type="match status" value="1"/>
</dbReference>
<keyword evidence="8" id="KW-0592">Phosphate transport</keyword>
<reference evidence="23" key="1">
    <citation type="submission" date="2017-02" db="EMBL/GenBank/DDBJ databases">
        <authorList>
            <person name="Varghese N."/>
            <person name="Submissions S."/>
        </authorList>
    </citation>
    <scope>NUCLEOTIDE SEQUENCE [LARGE SCALE GENOMIC DNA]</scope>
    <source>
        <strain evidence="23">DSM 16521</strain>
    </source>
</reference>
<dbReference type="GO" id="GO:0004721">
    <property type="term" value="F:phosphoprotein phosphatase activity"/>
    <property type="evidence" value="ECO:0007669"/>
    <property type="project" value="TreeGrafter"/>
</dbReference>
<evidence type="ECO:0000256" key="18">
    <source>
        <dbReference type="SAM" id="Phobius"/>
    </source>
</evidence>
<dbReference type="PROSITE" id="PS50112">
    <property type="entry name" value="PAS"/>
    <property type="match status" value="1"/>
</dbReference>
<dbReference type="SMART" id="SM00091">
    <property type="entry name" value="PAS"/>
    <property type="match status" value="1"/>
</dbReference>
<dbReference type="RefSeq" id="WP_078664628.1">
    <property type="nucleotide sequence ID" value="NZ_FUXM01000003.1"/>
</dbReference>
<dbReference type="SUPFAM" id="SSF55874">
    <property type="entry name" value="ATPase domain of HSP90 chaperone/DNA topoisomerase II/histidine kinase"/>
    <property type="match status" value="1"/>
</dbReference>
<dbReference type="Gene3D" id="6.10.340.10">
    <property type="match status" value="1"/>
</dbReference>
<dbReference type="Gene3D" id="3.30.565.10">
    <property type="entry name" value="Histidine kinase-like ATPase, C-terminal domain"/>
    <property type="match status" value="1"/>
</dbReference>
<dbReference type="InterPro" id="IPR013767">
    <property type="entry name" value="PAS_fold"/>
</dbReference>
<evidence type="ECO:0000313" key="23">
    <source>
        <dbReference type="Proteomes" id="UP000189933"/>
    </source>
</evidence>